<keyword evidence="1" id="KW-0472">Membrane</keyword>
<accession>A0A6H2A4E6</accession>
<dbReference type="EMBL" id="MT145094">
    <property type="protein sequence ID" value="QJI03506.1"/>
    <property type="molecule type" value="Genomic_DNA"/>
</dbReference>
<protein>
    <submittedName>
        <fullName evidence="2">Uncharacterized protein</fullName>
    </submittedName>
</protein>
<gene>
    <name evidence="2" type="ORF">TM448A06701_0001</name>
    <name evidence="3" type="ORF">TM448B04599_0003</name>
</gene>
<dbReference type="AlphaFoldDB" id="A0A6H2A4E6"/>
<keyword evidence="1" id="KW-1133">Transmembrane helix</keyword>
<evidence type="ECO:0000313" key="3">
    <source>
        <dbReference type="EMBL" id="QJI03506.1"/>
    </source>
</evidence>
<feature type="transmembrane region" description="Helical" evidence="1">
    <location>
        <begin position="12"/>
        <end position="29"/>
    </location>
</feature>
<evidence type="ECO:0000313" key="2">
    <source>
        <dbReference type="EMBL" id="QJA55073.1"/>
    </source>
</evidence>
<proteinExistence type="predicted"/>
<feature type="transmembrane region" description="Helical" evidence="1">
    <location>
        <begin position="35"/>
        <end position="54"/>
    </location>
</feature>
<reference evidence="2" key="1">
    <citation type="submission" date="2020-03" db="EMBL/GenBank/DDBJ databases">
        <title>The deep terrestrial virosphere.</title>
        <authorList>
            <person name="Holmfeldt K."/>
            <person name="Nilsson E."/>
            <person name="Simone D."/>
            <person name="Lopez-Fernandez M."/>
            <person name="Wu X."/>
            <person name="de Brujin I."/>
            <person name="Lundin D."/>
            <person name="Andersson A."/>
            <person name="Bertilsson S."/>
            <person name="Dopson M."/>
        </authorList>
    </citation>
    <scope>NUCLEOTIDE SEQUENCE</scope>
    <source>
        <strain evidence="2">TM448A06701</strain>
        <strain evidence="3">TM448B04599</strain>
    </source>
</reference>
<sequence length="59" mass="6508">MAEAMRQTMALWLAWILGNGAFLLVPLLGLRWWSVLLADVLTMMIAIVVGKAILSRGKP</sequence>
<dbReference type="EMBL" id="MT144565">
    <property type="protein sequence ID" value="QJA55073.1"/>
    <property type="molecule type" value="Genomic_DNA"/>
</dbReference>
<evidence type="ECO:0000256" key="1">
    <source>
        <dbReference type="SAM" id="Phobius"/>
    </source>
</evidence>
<keyword evidence="1" id="KW-0812">Transmembrane</keyword>
<organism evidence="2">
    <name type="scientific">viral metagenome</name>
    <dbReference type="NCBI Taxonomy" id="1070528"/>
    <lineage>
        <taxon>unclassified sequences</taxon>
        <taxon>metagenomes</taxon>
        <taxon>organismal metagenomes</taxon>
    </lineage>
</organism>
<name>A0A6H2A4E6_9ZZZZ</name>